<accession>A0AAE3U5X7</accession>
<dbReference type="Proteomes" id="UP001241110">
    <property type="component" value="Unassembled WGS sequence"/>
</dbReference>
<dbReference type="Gene3D" id="1.20.1420.60">
    <property type="match status" value="1"/>
</dbReference>
<reference evidence="2" key="1">
    <citation type="submission" date="2023-05" db="EMBL/GenBank/DDBJ databases">
        <authorList>
            <person name="Zhang X."/>
        </authorList>
    </citation>
    <scope>NUCLEOTIDE SEQUENCE</scope>
    <source>
        <strain evidence="2">YF14B1</strain>
    </source>
</reference>
<feature type="domain" description="DNA mimic protein DMP19 C-terminal" evidence="1">
    <location>
        <begin position="67"/>
        <end position="182"/>
    </location>
</feature>
<dbReference type="InterPro" id="IPR025402">
    <property type="entry name" value="DMP19_C"/>
</dbReference>
<dbReference type="Pfam" id="PF14300">
    <property type="entry name" value="DMP19"/>
    <property type="match status" value="1"/>
</dbReference>
<sequence length="188" mass="21923">MKKREKREWEYDMENLVHSFLNRTIYEKLTKHIIASIPDEALVQAIIDNIQTKISPDFSDEYDVVTKLSAGRQAVYAIFYLECEVCNGGFSQFFYNSISVFAEDALYGLERIGAVKLSALMKQAISLYKENKKEITEIEDETIEGYHKFYSDNPLNKLDDIFYLLIKEENLSALIINYIRNNLNEFVD</sequence>
<dbReference type="AlphaFoldDB" id="A0AAE3U5X7"/>
<protein>
    <submittedName>
        <fullName evidence="2">DMP19 family protein</fullName>
    </submittedName>
</protein>
<dbReference type="RefSeq" id="WP_313976557.1">
    <property type="nucleotide sequence ID" value="NZ_JASJOS010000002.1"/>
</dbReference>
<comment type="caution">
    <text evidence="2">The sequence shown here is derived from an EMBL/GenBank/DDBJ whole genome shotgun (WGS) entry which is preliminary data.</text>
</comment>
<name>A0AAE3U5X7_9BACT</name>
<proteinExistence type="predicted"/>
<dbReference type="EMBL" id="JASJOS010000002">
    <property type="protein sequence ID" value="MDJ1479987.1"/>
    <property type="molecule type" value="Genomic_DNA"/>
</dbReference>
<evidence type="ECO:0000313" key="3">
    <source>
        <dbReference type="Proteomes" id="UP001241110"/>
    </source>
</evidence>
<evidence type="ECO:0000259" key="1">
    <source>
        <dbReference type="Pfam" id="PF14300"/>
    </source>
</evidence>
<gene>
    <name evidence="2" type="ORF">QNI16_05775</name>
</gene>
<evidence type="ECO:0000313" key="2">
    <source>
        <dbReference type="EMBL" id="MDJ1479987.1"/>
    </source>
</evidence>
<organism evidence="2 3">
    <name type="scientific">Xanthocytophaga flava</name>
    <dbReference type="NCBI Taxonomy" id="3048013"/>
    <lineage>
        <taxon>Bacteria</taxon>
        <taxon>Pseudomonadati</taxon>
        <taxon>Bacteroidota</taxon>
        <taxon>Cytophagia</taxon>
        <taxon>Cytophagales</taxon>
        <taxon>Rhodocytophagaceae</taxon>
        <taxon>Xanthocytophaga</taxon>
    </lineage>
</organism>